<dbReference type="SUPFAM" id="SSF47336">
    <property type="entry name" value="ACP-like"/>
    <property type="match status" value="1"/>
</dbReference>
<feature type="domain" description="Carrier" evidence="1">
    <location>
        <begin position="10"/>
        <end position="91"/>
    </location>
</feature>
<dbReference type="PROSITE" id="PS50075">
    <property type="entry name" value="CARRIER"/>
    <property type="match status" value="1"/>
</dbReference>
<reference evidence="2" key="1">
    <citation type="submission" date="2022-06" db="EMBL/GenBank/DDBJ databases">
        <title>Complete genome sequence of Streptomyces nigrescens HEK616.</title>
        <authorList>
            <person name="Asamizu S."/>
            <person name="Onaka H."/>
        </authorList>
    </citation>
    <scope>NUCLEOTIDE SEQUENCE</scope>
    <source>
        <strain evidence="2">HEK616</strain>
    </source>
</reference>
<proteinExistence type="predicted"/>
<dbReference type="InterPro" id="IPR036736">
    <property type="entry name" value="ACP-like_sf"/>
</dbReference>
<protein>
    <submittedName>
        <fullName evidence="2">Acyl carrier protein</fullName>
    </submittedName>
</protein>
<dbReference type="Proteomes" id="UP001059597">
    <property type="component" value="Chromosome"/>
</dbReference>
<evidence type="ECO:0000259" key="1">
    <source>
        <dbReference type="PROSITE" id="PS50075"/>
    </source>
</evidence>
<keyword evidence="3" id="KW-1185">Reference proteome</keyword>
<evidence type="ECO:0000313" key="3">
    <source>
        <dbReference type="Proteomes" id="UP001059597"/>
    </source>
</evidence>
<dbReference type="EMBL" id="AP026073">
    <property type="protein sequence ID" value="BDM68632.1"/>
    <property type="molecule type" value="Genomic_DNA"/>
</dbReference>
<sequence length="95" mass="10388">MTEATIQQPTTEQDRVTAAVTEALGDVLQRELTGLEPGTRLFDELGLDSTGVLDLLLALEELLDCEFDTENLEMSHFATVGSLADHLTGELRAQR</sequence>
<dbReference type="Pfam" id="PF00550">
    <property type="entry name" value="PP-binding"/>
    <property type="match status" value="1"/>
</dbReference>
<dbReference type="InterPro" id="IPR009081">
    <property type="entry name" value="PP-bd_ACP"/>
</dbReference>
<evidence type="ECO:0000313" key="2">
    <source>
        <dbReference type="EMBL" id="BDM68632.1"/>
    </source>
</evidence>
<accession>A0ABN6QR06</accession>
<organism evidence="2 3">
    <name type="scientific">Streptomyces nigrescens</name>
    <dbReference type="NCBI Taxonomy" id="1920"/>
    <lineage>
        <taxon>Bacteria</taxon>
        <taxon>Bacillati</taxon>
        <taxon>Actinomycetota</taxon>
        <taxon>Actinomycetes</taxon>
        <taxon>Kitasatosporales</taxon>
        <taxon>Streptomycetaceae</taxon>
        <taxon>Streptomyces</taxon>
    </lineage>
</organism>
<dbReference type="Gene3D" id="1.10.1200.10">
    <property type="entry name" value="ACP-like"/>
    <property type="match status" value="1"/>
</dbReference>
<name>A0ABN6QR06_STRNI</name>
<dbReference type="RefSeq" id="WP_261952614.1">
    <property type="nucleotide sequence ID" value="NZ_AP026073.1"/>
</dbReference>
<gene>
    <name evidence="2" type="ORF">HEK616_21190</name>
</gene>